<evidence type="ECO:0000313" key="2">
    <source>
        <dbReference type="EMBL" id="VCU68213.1"/>
    </source>
</evidence>
<accession>A0A3P4AW23</accession>
<evidence type="ECO:0000313" key="3">
    <source>
        <dbReference type="Proteomes" id="UP000277294"/>
    </source>
</evidence>
<dbReference type="AlphaFoldDB" id="A0A3P4AW23"/>
<reference evidence="2 3" key="1">
    <citation type="submission" date="2018-10" db="EMBL/GenBank/DDBJ databases">
        <authorList>
            <person name="Criscuolo A."/>
        </authorList>
    </citation>
    <scope>NUCLEOTIDE SEQUENCE [LARGE SCALE GENOMIC DNA]</scope>
    <source>
        <strain evidence="2">DnA1</strain>
    </source>
</reference>
<feature type="domain" description="HTH cro/C1-type" evidence="1">
    <location>
        <begin position="14"/>
        <end position="68"/>
    </location>
</feature>
<keyword evidence="3" id="KW-1185">Reference proteome</keyword>
<dbReference type="GO" id="GO:0003677">
    <property type="term" value="F:DNA binding"/>
    <property type="evidence" value="ECO:0007669"/>
    <property type="project" value="InterPro"/>
</dbReference>
<dbReference type="SUPFAM" id="SSF47413">
    <property type="entry name" value="lambda repressor-like DNA-binding domains"/>
    <property type="match status" value="1"/>
</dbReference>
<dbReference type="EMBL" id="UWPJ01000005">
    <property type="protein sequence ID" value="VCU68213.1"/>
    <property type="molecule type" value="Genomic_DNA"/>
</dbReference>
<organism evidence="2 3">
    <name type="scientific">Pigmentiphaga humi</name>
    <dbReference type="NCBI Taxonomy" id="2478468"/>
    <lineage>
        <taxon>Bacteria</taxon>
        <taxon>Pseudomonadati</taxon>
        <taxon>Pseudomonadota</taxon>
        <taxon>Betaproteobacteria</taxon>
        <taxon>Burkholderiales</taxon>
        <taxon>Alcaligenaceae</taxon>
        <taxon>Pigmentiphaga</taxon>
    </lineage>
</organism>
<proteinExistence type="predicted"/>
<evidence type="ECO:0000259" key="1">
    <source>
        <dbReference type="PROSITE" id="PS50943"/>
    </source>
</evidence>
<dbReference type="CDD" id="cd00093">
    <property type="entry name" value="HTH_XRE"/>
    <property type="match status" value="1"/>
</dbReference>
<dbReference type="InterPro" id="IPR010982">
    <property type="entry name" value="Lambda_DNA-bd_dom_sf"/>
</dbReference>
<sequence>MPRVSTPSQVGILLAARRKALGLSQAAVASRLGISQNRLSELESRPESFTLDRLLALAGLLGLDLLLQDKAEAPASKSEW</sequence>
<dbReference type="SMART" id="SM00530">
    <property type="entry name" value="HTH_XRE"/>
    <property type="match status" value="1"/>
</dbReference>
<dbReference type="PROSITE" id="PS50943">
    <property type="entry name" value="HTH_CROC1"/>
    <property type="match status" value="1"/>
</dbReference>
<dbReference type="RefSeq" id="WP_124077445.1">
    <property type="nucleotide sequence ID" value="NZ_UWPJ01000005.1"/>
</dbReference>
<gene>
    <name evidence="2" type="ORF">PIGHUM_00263</name>
</gene>
<dbReference type="OrthoDB" id="8757559at2"/>
<name>A0A3P4AW23_9BURK</name>
<dbReference type="InterPro" id="IPR001387">
    <property type="entry name" value="Cro/C1-type_HTH"/>
</dbReference>
<dbReference type="Pfam" id="PF01381">
    <property type="entry name" value="HTH_3"/>
    <property type="match status" value="1"/>
</dbReference>
<dbReference type="Proteomes" id="UP000277294">
    <property type="component" value="Unassembled WGS sequence"/>
</dbReference>
<protein>
    <submittedName>
        <fullName evidence="2">Antitoxin HipB</fullName>
    </submittedName>
</protein>
<dbReference type="Gene3D" id="1.10.260.40">
    <property type="entry name" value="lambda repressor-like DNA-binding domains"/>
    <property type="match status" value="1"/>
</dbReference>